<protein>
    <submittedName>
        <fullName evidence="2">Uncharacterized protein</fullName>
    </submittedName>
</protein>
<dbReference type="OrthoDB" id="414158at2759"/>
<reference evidence="2" key="1">
    <citation type="submission" date="2021-02" db="EMBL/GenBank/DDBJ databases">
        <authorList>
            <person name="Dougan E. K."/>
            <person name="Rhodes N."/>
            <person name="Thang M."/>
            <person name="Chan C."/>
        </authorList>
    </citation>
    <scope>NUCLEOTIDE SEQUENCE</scope>
</reference>
<feature type="transmembrane region" description="Helical" evidence="1">
    <location>
        <begin position="428"/>
        <end position="453"/>
    </location>
</feature>
<feature type="transmembrane region" description="Helical" evidence="1">
    <location>
        <begin position="307"/>
        <end position="326"/>
    </location>
</feature>
<feature type="transmembrane region" description="Helical" evidence="1">
    <location>
        <begin position="396"/>
        <end position="416"/>
    </location>
</feature>
<organism evidence="2 3">
    <name type="scientific">Symbiodinium natans</name>
    <dbReference type="NCBI Taxonomy" id="878477"/>
    <lineage>
        <taxon>Eukaryota</taxon>
        <taxon>Sar</taxon>
        <taxon>Alveolata</taxon>
        <taxon>Dinophyceae</taxon>
        <taxon>Suessiales</taxon>
        <taxon>Symbiodiniaceae</taxon>
        <taxon>Symbiodinium</taxon>
    </lineage>
</organism>
<gene>
    <name evidence="2" type="ORF">SNAT2548_LOCUS20113</name>
</gene>
<accession>A0A812QFV8</accession>
<keyword evidence="3" id="KW-1185">Reference proteome</keyword>
<keyword evidence="1" id="KW-1133">Transmembrane helix</keyword>
<sequence length="496" mass="55093">MGQAPSGDTCCSPCEPKQKAEVEQVTHRPASVFQESSDAGLQDIQLEEVPVDAHGSTKTLDLTLTDRQLLRGIPFCQTLWWGGRVWRHPPDALSVSERSQLYASSRPVEGLDRFLSHTWLTPGWRKVLSLLLSSGWPCMLAGWVLGVTLSMVLCMLEVLPLTFETEGTAIGFSGVIPMSYWVSLFGTSAALVGLFVSPYLPCRKRDMCFVDVACIHQGDQRLMQQGINNLGTFLEASEELHVLWDTPLFSRLWCVFELAAFSKLNPKGKITIAPIYVEAVASQLFLILFAMSGLALLLRIRVASQEFLLLTLASCALMLAPMLHSLRGKCRWKVELDDVLANFDVLNVDCTMEVDKANIHAAIEQWYGSLPAFSEFVQGLVRVRARELTRTPGRMPLGYIYMLAAPSANWSLDVWLGLWKAGAPSEGLVAWLVGGFIAFTLIWFPAVIVLVVFACERWAQRRSSRLRDCLQTLVIYLLTFAAFLVGAVGANRACNW</sequence>
<keyword evidence="1" id="KW-0472">Membrane</keyword>
<dbReference type="Proteomes" id="UP000604046">
    <property type="component" value="Unassembled WGS sequence"/>
</dbReference>
<keyword evidence="1" id="KW-0812">Transmembrane</keyword>
<feature type="transmembrane region" description="Helical" evidence="1">
    <location>
        <begin position="178"/>
        <end position="200"/>
    </location>
</feature>
<name>A0A812QFV8_9DINO</name>
<feature type="non-terminal residue" evidence="2">
    <location>
        <position position="1"/>
    </location>
</feature>
<evidence type="ECO:0000313" key="2">
    <source>
        <dbReference type="EMBL" id="CAE7369225.1"/>
    </source>
</evidence>
<evidence type="ECO:0000256" key="1">
    <source>
        <dbReference type="SAM" id="Phobius"/>
    </source>
</evidence>
<feature type="transmembrane region" description="Helical" evidence="1">
    <location>
        <begin position="135"/>
        <end position="158"/>
    </location>
</feature>
<dbReference type="EMBL" id="CAJNDS010002201">
    <property type="protein sequence ID" value="CAE7369225.1"/>
    <property type="molecule type" value="Genomic_DNA"/>
</dbReference>
<evidence type="ECO:0000313" key="3">
    <source>
        <dbReference type="Proteomes" id="UP000604046"/>
    </source>
</evidence>
<dbReference type="AlphaFoldDB" id="A0A812QFV8"/>
<feature type="transmembrane region" description="Helical" evidence="1">
    <location>
        <begin position="275"/>
        <end position="301"/>
    </location>
</feature>
<proteinExistence type="predicted"/>
<feature type="transmembrane region" description="Helical" evidence="1">
    <location>
        <begin position="473"/>
        <end position="490"/>
    </location>
</feature>
<comment type="caution">
    <text evidence="2">The sequence shown here is derived from an EMBL/GenBank/DDBJ whole genome shotgun (WGS) entry which is preliminary data.</text>
</comment>